<evidence type="ECO:0000313" key="3">
    <source>
        <dbReference type="Proteomes" id="UP000318199"/>
    </source>
</evidence>
<dbReference type="RefSeq" id="WP_145891792.1">
    <property type="nucleotide sequence ID" value="NZ_VOBQ01000004.1"/>
</dbReference>
<organism evidence="2 3">
    <name type="scientific">Caenimonas sedimenti</name>
    <dbReference type="NCBI Taxonomy" id="2596921"/>
    <lineage>
        <taxon>Bacteria</taxon>
        <taxon>Pseudomonadati</taxon>
        <taxon>Pseudomonadota</taxon>
        <taxon>Betaproteobacteria</taxon>
        <taxon>Burkholderiales</taxon>
        <taxon>Comamonadaceae</taxon>
        <taxon>Caenimonas</taxon>
    </lineage>
</organism>
<reference evidence="2 3" key="1">
    <citation type="submission" date="2019-07" db="EMBL/GenBank/DDBJ databases">
        <title>Caenimonas sedimenti sp. nov., isolated from activated sludge.</title>
        <authorList>
            <person name="Xu J."/>
        </authorList>
    </citation>
    <scope>NUCLEOTIDE SEQUENCE [LARGE SCALE GENOMIC DNA]</scope>
    <source>
        <strain evidence="2 3">HX-9-20</strain>
    </source>
</reference>
<evidence type="ECO:0000313" key="2">
    <source>
        <dbReference type="EMBL" id="TWO72159.1"/>
    </source>
</evidence>
<keyword evidence="1" id="KW-1133">Transmembrane helix</keyword>
<proteinExistence type="predicted"/>
<feature type="transmembrane region" description="Helical" evidence="1">
    <location>
        <begin position="69"/>
        <end position="90"/>
    </location>
</feature>
<keyword evidence="1" id="KW-0812">Transmembrane</keyword>
<dbReference type="OrthoDB" id="8904442at2"/>
<evidence type="ECO:0008006" key="4">
    <source>
        <dbReference type="Google" id="ProtNLM"/>
    </source>
</evidence>
<keyword evidence="3" id="KW-1185">Reference proteome</keyword>
<name>A0A562ZU83_9BURK</name>
<evidence type="ECO:0000256" key="1">
    <source>
        <dbReference type="SAM" id="Phobius"/>
    </source>
</evidence>
<sequence length="139" mass="14891">MNLPRHLWTLVAIYTAASLAHFSHNAEYIAFYPNMPAWLTREQVYLVWLAIAAVGAVGVALVRLGWRAAGAACLAAYGALGLDGLAHYSLALCSEHTWAMNITIWSEAVSGLVLALCAAAFAGREVMAGRTARTMRIAS</sequence>
<keyword evidence="1" id="KW-0472">Membrane</keyword>
<dbReference type="AlphaFoldDB" id="A0A562ZU83"/>
<dbReference type="Proteomes" id="UP000318199">
    <property type="component" value="Unassembled WGS sequence"/>
</dbReference>
<feature type="transmembrane region" description="Helical" evidence="1">
    <location>
        <begin position="102"/>
        <end position="123"/>
    </location>
</feature>
<gene>
    <name evidence="2" type="ORF">FN976_05450</name>
</gene>
<comment type="caution">
    <text evidence="2">The sequence shown here is derived from an EMBL/GenBank/DDBJ whole genome shotgun (WGS) entry which is preliminary data.</text>
</comment>
<dbReference type="EMBL" id="VOBQ01000004">
    <property type="protein sequence ID" value="TWO72159.1"/>
    <property type="molecule type" value="Genomic_DNA"/>
</dbReference>
<protein>
    <recommendedName>
        <fullName evidence="4">DoxX family protein</fullName>
    </recommendedName>
</protein>
<feature type="transmembrane region" description="Helical" evidence="1">
    <location>
        <begin position="44"/>
        <end position="62"/>
    </location>
</feature>
<feature type="transmembrane region" description="Helical" evidence="1">
    <location>
        <begin position="7"/>
        <end position="24"/>
    </location>
</feature>
<accession>A0A562ZU83</accession>